<feature type="transmembrane region" description="Helical" evidence="2">
    <location>
        <begin position="98"/>
        <end position="120"/>
    </location>
</feature>
<comment type="caution">
    <text evidence="3">The sequence shown here is derived from an EMBL/GenBank/DDBJ whole genome shotgun (WGS) entry which is preliminary data.</text>
</comment>
<comment type="similarity">
    <text evidence="1">Belongs to the type III secretion exporter family.</text>
</comment>
<keyword evidence="2" id="KW-0812">Transmembrane</keyword>
<dbReference type="PRINTS" id="PR00950">
    <property type="entry name" value="TYPE3IMSPROT"/>
</dbReference>
<evidence type="ECO:0000256" key="1">
    <source>
        <dbReference type="ARBA" id="ARBA00010690"/>
    </source>
</evidence>
<keyword evidence="3" id="KW-0969">Cilium</keyword>
<accession>A0ABP3VLE1</accession>
<dbReference type="InterPro" id="IPR029025">
    <property type="entry name" value="T3SS_substrate_exporter_C"/>
</dbReference>
<proteinExistence type="inferred from homology"/>
<keyword evidence="4" id="KW-1185">Reference proteome</keyword>
<gene>
    <name evidence="3" type="primary">flhB_2</name>
    <name evidence="3" type="ORF">GCM10009107_39680</name>
</gene>
<organism evidence="3 4">
    <name type="scientific">Ideonella azotifigens</name>
    <dbReference type="NCBI Taxonomy" id="513160"/>
    <lineage>
        <taxon>Bacteria</taxon>
        <taxon>Pseudomonadati</taxon>
        <taxon>Pseudomonadota</taxon>
        <taxon>Betaproteobacteria</taxon>
        <taxon>Burkholderiales</taxon>
        <taxon>Sphaerotilaceae</taxon>
        <taxon>Ideonella</taxon>
    </lineage>
</organism>
<evidence type="ECO:0000313" key="3">
    <source>
        <dbReference type="EMBL" id="GAA0758838.1"/>
    </source>
</evidence>
<dbReference type="InterPro" id="IPR006135">
    <property type="entry name" value="T3SS_substrate_exporter"/>
</dbReference>
<feature type="transmembrane region" description="Helical" evidence="2">
    <location>
        <begin position="141"/>
        <end position="162"/>
    </location>
</feature>
<dbReference type="RefSeq" id="WP_141289229.1">
    <property type="nucleotide sequence ID" value="NZ_BAAAEW010000026.1"/>
</dbReference>
<dbReference type="Pfam" id="PF01312">
    <property type="entry name" value="Bac_export_2"/>
    <property type="match status" value="1"/>
</dbReference>
<dbReference type="Gene3D" id="6.10.250.2080">
    <property type="match status" value="1"/>
</dbReference>
<name>A0ABP3VLE1_9BURK</name>
<dbReference type="PANTHER" id="PTHR30531:SF12">
    <property type="entry name" value="FLAGELLAR BIOSYNTHETIC PROTEIN FLHB"/>
    <property type="match status" value="1"/>
</dbReference>
<keyword evidence="2" id="KW-1133">Transmembrane helix</keyword>
<keyword evidence="3" id="KW-0966">Cell projection</keyword>
<keyword evidence="3" id="KW-0282">Flagellum</keyword>
<evidence type="ECO:0000256" key="2">
    <source>
        <dbReference type="SAM" id="Phobius"/>
    </source>
</evidence>
<evidence type="ECO:0000313" key="4">
    <source>
        <dbReference type="Proteomes" id="UP001500279"/>
    </source>
</evidence>
<feature type="transmembrane region" description="Helical" evidence="2">
    <location>
        <begin position="32"/>
        <end position="53"/>
    </location>
</feature>
<dbReference type="PANTHER" id="PTHR30531">
    <property type="entry name" value="FLAGELLAR BIOSYNTHETIC PROTEIN FLHB"/>
    <property type="match status" value="1"/>
</dbReference>
<dbReference type="SUPFAM" id="SSF160544">
    <property type="entry name" value="EscU C-terminal domain-like"/>
    <property type="match status" value="1"/>
</dbReference>
<keyword evidence="2" id="KW-0472">Membrane</keyword>
<dbReference type="Gene3D" id="3.40.1690.10">
    <property type="entry name" value="secretion proteins EscU"/>
    <property type="match status" value="1"/>
</dbReference>
<dbReference type="EMBL" id="BAAAEW010000026">
    <property type="protein sequence ID" value="GAA0758838.1"/>
    <property type="molecule type" value="Genomic_DNA"/>
</dbReference>
<feature type="transmembrane region" description="Helical" evidence="2">
    <location>
        <begin position="192"/>
        <end position="214"/>
    </location>
</feature>
<dbReference type="Proteomes" id="UP001500279">
    <property type="component" value="Unassembled WGS sequence"/>
</dbReference>
<protein>
    <submittedName>
        <fullName evidence="3">Flagellar biosynthesis protein FlhB</fullName>
    </submittedName>
</protein>
<sequence length="387" mass="42742">MAESSGDKTEQASQQKLRKVREQGQVVRSRDVATAIGLVLSLKLVVLLTPGWLADFRSLFGLVISPLDGDGALENLCTLIFPAVIGLLLKMLAPLAVIPLAIVLGSLWPGGWVMSGANLAPKFERLNPLSNLARMVSGKHYSDFGMSLLKACLLIAVLLHVVRTSMAQHLRLQALPLGEAVAEGAGLMLDGIFTMSMIFVLFAVLDMPLQRFLFMRQQRMSKQDQKEEHKSNEGRPEVRQRIRQLQMALSRRSARKTVPEADVVIVNPEHYAVALKYDERRAQAPYVVAKGVDEMALYIRQIAREHKVEVLELPPLARAIYNTSQVQQQIPAALYKAVALVLNHLMQLQAFHNGKRPMAPVLPTELPVPAQLADPVTTESPEPAPSR</sequence>
<reference evidence="4" key="1">
    <citation type="journal article" date="2019" name="Int. J. Syst. Evol. Microbiol.">
        <title>The Global Catalogue of Microorganisms (GCM) 10K type strain sequencing project: providing services to taxonomists for standard genome sequencing and annotation.</title>
        <authorList>
            <consortium name="The Broad Institute Genomics Platform"/>
            <consortium name="The Broad Institute Genome Sequencing Center for Infectious Disease"/>
            <person name="Wu L."/>
            <person name="Ma J."/>
        </authorList>
    </citation>
    <scope>NUCLEOTIDE SEQUENCE [LARGE SCALE GENOMIC DNA]</scope>
    <source>
        <strain evidence="4">JCM 15503</strain>
    </source>
</reference>